<evidence type="ECO:0000259" key="2">
    <source>
        <dbReference type="Pfam" id="PF07589"/>
    </source>
</evidence>
<feature type="signal peptide" evidence="1">
    <location>
        <begin position="1"/>
        <end position="23"/>
    </location>
</feature>
<evidence type="ECO:0000256" key="1">
    <source>
        <dbReference type="SAM" id="SignalP"/>
    </source>
</evidence>
<reference evidence="3" key="1">
    <citation type="submission" date="2022-05" db="EMBL/GenBank/DDBJ databases">
        <title>Schlegelella sp. nov., isolated from mangrove soil.</title>
        <authorList>
            <person name="Liu Y."/>
            <person name="Ge X."/>
            <person name="Liu W."/>
        </authorList>
    </citation>
    <scope>NUCLEOTIDE SEQUENCE</scope>
    <source>
        <strain evidence="3">S2-27</strain>
    </source>
</reference>
<gene>
    <name evidence="3" type="ORF">M8A51_08555</name>
</gene>
<dbReference type="Pfam" id="PF07589">
    <property type="entry name" value="PEP-CTERM"/>
    <property type="match status" value="1"/>
</dbReference>
<keyword evidence="1" id="KW-0732">Signal</keyword>
<comment type="caution">
    <text evidence="3">The sequence shown here is derived from an EMBL/GenBank/DDBJ whole genome shotgun (WGS) entry which is preliminary data.</text>
</comment>
<proteinExistence type="predicted"/>
<organism evidence="3 4">
    <name type="scientific">Caldimonas mangrovi</name>
    <dbReference type="NCBI Taxonomy" id="2944811"/>
    <lineage>
        <taxon>Bacteria</taxon>
        <taxon>Pseudomonadati</taxon>
        <taxon>Pseudomonadota</taxon>
        <taxon>Betaproteobacteria</taxon>
        <taxon>Burkholderiales</taxon>
        <taxon>Sphaerotilaceae</taxon>
        <taxon>Caldimonas</taxon>
    </lineage>
</organism>
<name>A0ABT0YLH6_9BURK</name>
<evidence type="ECO:0000313" key="3">
    <source>
        <dbReference type="EMBL" id="MCM5679581.1"/>
    </source>
</evidence>
<accession>A0ABT0YLH6</accession>
<sequence>MSLCNLRSVLCIAVALSAPAAQASLLQNGDFSQTYEYSPGDIPNFNPLMPSHWDVAPFSEDGQLAGGDLSQNFSIVADSGAYGSIDGGAGLVLAMYNVSSVQQTFTVTQTGLYSISWLDAAPETSNDYNQTYFASGPEARGLHYAMTLDGNTIAEVQTGVGQDFTSRSFSLSLDPGVYTLGFAGLDHGELITFGGSNQYGAQSVTYIALLDNVSIVAVPEPETYALMLAGLGVLAAMHRRKPRKGREQT</sequence>
<dbReference type="RefSeq" id="WP_251777782.1">
    <property type="nucleotide sequence ID" value="NZ_JAMKFE010000004.1"/>
</dbReference>
<evidence type="ECO:0000313" key="4">
    <source>
        <dbReference type="Proteomes" id="UP001165541"/>
    </source>
</evidence>
<keyword evidence="4" id="KW-1185">Reference proteome</keyword>
<dbReference type="NCBIfam" id="TIGR02595">
    <property type="entry name" value="PEP_CTERM"/>
    <property type="match status" value="1"/>
</dbReference>
<dbReference type="InterPro" id="IPR013424">
    <property type="entry name" value="Ice-binding_C"/>
</dbReference>
<dbReference type="Proteomes" id="UP001165541">
    <property type="component" value="Unassembled WGS sequence"/>
</dbReference>
<feature type="chain" id="PRO_5045605562" evidence="1">
    <location>
        <begin position="24"/>
        <end position="249"/>
    </location>
</feature>
<feature type="domain" description="Ice-binding protein C-terminal" evidence="2">
    <location>
        <begin position="217"/>
        <end position="240"/>
    </location>
</feature>
<protein>
    <submittedName>
        <fullName evidence="3">PEP-CTERM sorting domain-containing protein</fullName>
    </submittedName>
</protein>
<dbReference type="EMBL" id="JAMKFE010000004">
    <property type="protein sequence ID" value="MCM5679581.1"/>
    <property type="molecule type" value="Genomic_DNA"/>
</dbReference>